<dbReference type="Proteomes" id="UP000060778">
    <property type="component" value="Chromosome"/>
</dbReference>
<dbReference type="AlphaFoldDB" id="A0A0U3G021"/>
<name>A0A0U3G021_9CREN</name>
<keyword evidence="2" id="KW-1185">Reference proteome</keyword>
<dbReference type="KEGG" id="iis:EYM_03630"/>
<sequence>MLRRREVKVREVVGRKVVNKKEYRYTYYTLPLNIYIPKHVVEKYDKDYVLEINTETGEIRAFPKKLKENVPQVEATQ</sequence>
<proteinExistence type="predicted"/>
<dbReference type="OrthoDB" id="32938at2157"/>
<dbReference type="EMBL" id="CP006867">
    <property type="protein sequence ID" value="ALU11676.1"/>
    <property type="molecule type" value="Genomic_DNA"/>
</dbReference>
<gene>
    <name evidence="1" type="ORF">EYM_03630</name>
</gene>
<evidence type="ECO:0000313" key="1">
    <source>
        <dbReference type="EMBL" id="ALU11676.1"/>
    </source>
</evidence>
<dbReference type="GeneID" id="30680120"/>
<protein>
    <submittedName>
        <fullName evidence="1">Uncharacterized protein</fullName>
    </submittedName>
</protein>
<organism evidence="1 2">
    <name type="scientific">Ignicoccus islandicus DSM 13165</name>
    <dbReference type="NCBI Taxonomy" id="940295"/>
    <lineage>
        <taxon>Archaea</taxon>
        <taxon>Thermoproteota</taxon>
        <taxon>Thermoprotei</taxon>
        <taxon>Desulfurococcales</taxon>
        <taxon>Desulfurococcaceae</taxon>
        <taxon>Ignicoccus</taxon>
    </lineage>
</organism>
<reference evidence="1 2" key="1">
    <citation type="submission" date="2013-11" db="EMBL/GenBank/DDBJ databases">
        <title>Comparative genomics of Ignicoccus.</title>
        <authorList>
            <person name="Podar M."/>
        </authorList>
    </citation>
    <scope>NUCLEOTIDE SEQUENCE [LARGE SCALE GENOMIC DNA]</scope>
    <source>
        <strain evidence="1 2">DSM 13165</strain>
    </source>
</reference>
<dbReference type="RefSeq" id="WP_075049701.1">
    <property type="nucleotide sequence ID" value="NZ_CP006867.1"/>
</dbReference>
<accession>A0A0U3G021</accession>
<evidence type="ECO:0000313" key="2">
    <source>
        <dbReference type="Proteomes" id="UP000060778"/>
    </source>
</evidence>